<dbReference type="InterPro" id="IPR000192">
    <property type="entry name" value="Aminotrans_V_dom"/>
</dbReference>
<dbReference type="InterPro" id="IPR015424">
    <property type="entry name" value="PyrdxlP-dep_Trfase"/>
</dbReference>
<evidence type="ECO:0000256" key="3">
    <source>
        <dbReference type="ARBA" id="ARBA00006904"/>
    </source>
</evidence>
<evidence type="ECO:0000313" key="15">
    <source>
        <dbReference type="WBParaSite" id="PTRK_0001209100.1"/>
    </source>
</evidence>
<dbReference type="NCBIfam" id="NF003764">
    <property type="entry name" value="PRK05355.1"/>
    <property type="match status" value="1"/>
</dbReference>
<evidence type="ECO:0000256" key="2">
    <source>
        <dbReference type="ARBA" id="ARBA00005099"/>
    </source>
</evidence>
<keyword evidence="7" id="KW-0663">Pyridoxal phosphate</keyword>
<comment type="catalytic activity">
    <reaction evidence="10 12">
        <text>O-phospho-L-serine + 2-oxoglutarate = 3-phosphooxypyruvate + L-glutamate</text>
        <dbReference type="Rhea" id="RHEA:14329"/>
        <dbReference type="ChEBI" id="CHEBI:16810"/>
        <dbReference type="ChEBI" id="CHEBI:18110"/>
        <dbReference type="ChEBI" id="CHEBI:29985"/>
        <dbReference type="ChEBI" id="CHEBI:57524"/>
        <dbReference type="EC" id="2.6.1.52"/>
    </reaction>
</comment>
<accession>A0A0N4ZU26</accession>
<keyword evidence="5 12" id="KW-0028">Amino-acid biosynthesis</keyword>
<protein>
    <recommendedName>
        <fullName evidence="12">Phosphoserine aminotransferase</fullName>
        <ecNumber evidence="12">2.6.1.52</ecNumber>
    </recommendedName>
</protein>
<evidence type="ECO:0000256" key="6">
    <source>
        <dbReference type="ARBA" id="ARBA00022679"/>
    </source>
</evidence>
<keyword evidence="14" id="KW-1185">Reference proteome</keyword>
<dbReference type="PROSITE" id="PS00595">
    <property type="entry name" value="AA_TRANSFER_CLASS_5"/>
    <property type="match status" value="1"/>
</dbReference>
<dbReference type="NCBIfam" id="TIGR01364">
    <property type="entry name" value="serC_1"/>
    <property type="match status" value="1"/>
</dbReference>
<dbReference type="WBParaSite" id="PTRK_0001209100.1">
    <property type="protein sequence ID" value="PTRK_0001209100.1"/>
    <property type="gene ID" value="PTRK_0001209100"/>
</dbReference>
<evidence type="ECO:0000256" key="5">
    <source>
        <dbReference type="ARBA" id="ARBA00022605"/>
    </source>
</evidence>
<dbReference type="PANTHER" id="PTHR43247:SF1">
    <property type="entry name" value="PHOSPHOSERINE AMINOTRANSFERASE"/>
    <property type="match status" value="1"/>
</dbReference>
<dbReference type="InterPro" id="IPR022278">
    <property type="entry name" value="Pser_aminoTfrase"/>
</dbReference>
<dbReference type="Gene3D" id="3.90.1150.10">
    <property type="entry name" value="Aspartate Aminotransferase, domain 1"/>
    <property type="match status" value="1"/>
</dbReference>
<dbReference type="SUPFAM" id="SSF53383">
    <property type="entry name" value="PLP-dependent transferases"/>
    <property type="match status" value="1"/>
</dbReference>
<comment type="similarity">
    <text evidence="3">Belongs to the class-V pyridoxal-phosphate-dependent aminotransferase family. SerC subfamily.</text>
</comment>
<comment type="catalytic activity">
    <reaction evidence="9">
        <text>4-(phosphooxy)-L-threonine + 2-oxoglutarate = (R)-3-hydroxy-2-oxo-4-phosphooxybutanoate + L-glutamate</text>
        <dbReference type="Rhea" id="RHEA:16573"/>
        <dbReference type="ChEBI" id="CHEBI:16810"/>
        <dbReference type="ChEBI" id="CHEBI:29985"/>
        <dbReference type="ChEBI" id="CHEBI:58452"/>
        <dbReference type="ChEBI" id="CHEBI:58538"/>
        <dbReference type="EC" id="2.6.1.52"/>
    </reaction>
</comment>
<dbReference type="FunFam" id="3.90.1150.10:FF:000006">
    <property type="entry name" value="Phosphoserine aminotransferase"/>
    <property type="match status" value="1"/>
</dbReference>
<evidence type="ECO:0000256" key="8">
    <source>
        <dbReference type="ARBA" id="ARBA00023299"/>
    </source>
</evidence>
<evidence type="ECO:0000256" key="4">
    <source>
        <dbReference type="ARBA" id="ARBA00022576"/>
    </source>
</evidence>
<dbReference type="PIRSF" id="PIRSF000525">
    <property type="entry name" value="SerC"/>
    <property type="match status" value="1"/>
</dbReference>
<dbReference type="GO" id="GO:0005737">
    <property type="term" value="C:cytoplasm"/>
    <property type="evidence" value="ECO:0007669"/>
    <property type="project" value="TreeGrafter"/>
</dbReference>
<dbReference type="GO" id="GO:0006564">
    <property type="term" value="P:L-serine biosynthetic process"/>
    <property type="evidence" value="ECO:0007669"/>
    <property type="project" value="UniProtKB-KW"/>
</dbReference>
<dbReference type="PANTHER" id="PTHR43247">
    <property type="entry name" value="PHOSPHOSERINE AMINOTRANSFERASE"/>
    <property type="match status" value="1"/>
</dbReference>
<proteinExistence type="inferred from homology"/>
<name>A0A0N4ZU26_PARTI</name>
<keyword evidence="6 12" id="KW-0808">Transferase</keyword>
<dbReference type="InterPro" id="IPR015421">
    <property type="entry name" value="PyrdxlP-dep_Trfase_major"/>
</dbReference>
<dbReference type="GO" id="GO:0004648">
    <property type="term" value="F:O-phospho-L-serine:2-oxoglutarate aminotransferase activity"/>
    <property type="evidence" value="ECO:0007669"/>
    <property type="project" value="UniProtKB-EC"/>
</dbReference>
<dbReference type="HAMAP" id="MF_00160">
    <property type="entry name" value="SerC_aminotrans_5"/>
    <property type="match status" value="1"/>
</dbReference>
<evidence type="ECO:0000256" key="7">
    <source>
        <dbReference type="ARBA" id="ARBA00022898"/>
    </source>
</evidence>
<dbReference type="EC" id="2.6.1.52" evidence="12"/>
<dbReference type="Gene3D" id="3.40.640.10">
    <property type="entry name" value="Type I PLP-dependent aspartate aminotransferase-like (Major domain)"/>
    <property type="match status" value="1"/>
</dbReference>
<dbReference type="GO" id="GO:0030170">
    <property type="term" value="F:pyridoxal phosphate binding"/>
    <property type="evidence" value="ECO:0007669"/>
    <property type="project" value="TreeGrafter"/>
</dbReference>
<keyword evidence="8 12" id="KW-0718">Serine biosynthesis</keyword>
<dbReference type="UniPathway" id="UPA00244">
    <property type="reaction ID" value="UER00311"/>
</dbReference>
<dbReference type="Pfam" id="PF00266">
    <property type="entry name" value="Aminotran_5"/>
    <property type="match status" value="1"/>
</dbReference>
<dbReference type="InterPro" id="IPR015422">
    <property type="entry name" value="PyrdxlP-dep_Trfase_small"/>
</dbReference>
<dbReference type="FunFam" id="3.40.640.10:FF:000010">
    <property type="entry name" value="Phosphoserine aminotransferase"/>
    <property type="match status" value="1"/>
</dbReference>
<comment type="pathway">
    <text evidence="2 12">Amino-acid biosynthesis; L-serine biosynthesis; L-serine from 3-phospho-D-glycerate: step 2/3.</text>
</comment>
<evidence type="ECO:0000256" key="10">
    <source>
        <dbReference type="ARBA" id="ARBA00049007"/>
    </source>
</evidence>
<sequence length="376" mass="42223">MSNNIKKINFGAGPSKIPTEVMARAALDFKNFNGTGLALFEHSHRSSEFGEFLNETIQLIRELMPVPDNYEVLFMHGGGTGQFAAIPLNLIGDDNDSIADYLITGTWSKKAAEEGSKYIKINKVIPDTKHYTTIPSSDTWNLTPNSKYFYYCANETVHGIEIKDINLPEDTIIVADISSNVLSRPFDVSKHGIVFAGTQKNLGVSGVTLVIVRKDLLNKFSKYCPAILNYTETAKHKSLYNTPSMFAIHITNYVLTWIKNYGGLNAIYENNKKKAKLIYDTIDNSHDFYHSPIDKKYRSNMNVPFRICGKEGNVELEKAFVDGALKRGMIGLKGHRSVGGIRASIYNAITLEEVNILVTYMKEFQQINSFNGYRKE</sequence>
<evidence type="ECO:0000259" key="13">
    <source>
        <dbReference type="Pfam" id="PF00266"/>
    </source>
</evidence>
<organism evidence="14 15">
    <name type="scientific">Parastrongyloides trichosuri</name>
    <name type="common">Possum-specific nematode worm</name>
    <dbReference type="NCBI Taxonomy" id="131310"/>
    <lineage>
        <taxon>Eukaryota</taxon>
        <taxon>Metazoa</taxon>
        <taxon>Ecdysozoa</taxon>
        <taxon>Nematoda</taxon>
        <taxon>Chromadorea</taxon>
        <taxon>Rhabditida</taxon>
        <taxon>Tylenchina</taxon>
        <taxon>Panagrolaimomorpha</taxon>
        <taxon>Strongyloidoidea</taxon>
        <taxon>Strongyloididae</taxon>
        <taxon>Parastrongyloides</taxon>
    </lineage>
</organism>
<dbReference type="STRING" id="131310.A0A0N4ZU26"/>
<dbReference type="AlphaFoldDB" id="A0A0N4ZU26"/>
<evidence type="ECO:0000256" key="9">
    <source>
        <dbReference type="ARBA" id="ARBA00047630"/>
    </source>
</evidence>
<dbReference type="Proteomes" id="UP000038045">
    <property type="component" value="Unplaced"/>
</dbReference>
<dbReference type="UniPathway" id="UPA00135">
    <property type="reaction ID" value="UER00197"/>
</dbReference>
<reference evidence="15" key="1">
    <citation type="submission" date="2017-02" db="UniProtKB">
        <authorList>
            <consortium name="WormBaseParasite"/>
        </authorList>
    </citation>
    <scope>IDENTIFICATION</scope>
</reference>
<evidence type="ECO:0000256" key="11">
    <source>
        <dbReference type="RuleBase" id="RU004504"/>
    </source>
</evidence>
<dbReference type="InterPro" id="IPR020578">
    <property type="entry name" value="Aminotrans_V_PyrdxlP_BS"/>
</dbReference>
<evidence type="ECO:0000256" key="1">
    <source>
        <dbReference type="ARBA" id="ARBA00001933"/>
    </source>
</evidence>
<keyword evidence="4 12" id="KW-0032">Aminotransferase</keyword>
<evidence type="ECO:0000313" key="14">
    <source>
        <dbReference type="Proteomes" id="UP000038045"/>
    </source>
</evidence>
<evidence type="ECO:0000256" key="12">
    <source>
        <dbReference type="RuleBase" id="RU004505"/>
    </source>
</evidence>
<feature type="domain" description="Aminotransferase class V" evidence="13">
    <location>
        <begin position="9"/>
        <end position="357"/>
    </location>
</feature>
<comment type="cofactor">
    <cofactor evidence="1 11">
        <name>pyridoxal 5'-phosphate</name>
        <dbReference type="ChEBI" id="CHEBI:597326"/>
    </cofactor>
</comment>